<evidence type="ECO:0000313" key="1">
    <source>
        <dbReference type="EMBL" id="MBC8627681.1"/>
    </source>
</evidence>
<proteinExistence type="predicted"/>
<dbReference type="Gene3D" id="2.170.120.30">
    <property type="match status" value="2"/>
</dbReference>
<dbReference type="Gene3D" id="2.170.120.40">
    <property type="entry name" value="YbbR-like domain"/>
    <property type="match status" value="2"/>
</dbReference>
<sequence>MNKFTLRILSLFIAIFIWLLVVNIEDPVRTITITDVPVTFANESYIESMNKVALMEDGKDTVDVKVTGASSIMKKISRDNISAVADLTQIVDLESDPIMVPVYVSYSGIEEHNIEARPRNIPITIENRVSQEYTIAVNTGDTKPEKGYEVGKTETNPDRVTIIGPESIMNKIGNVVAQVDVSGMSKDDTRQSEIKVYDKNLEELSEKQMSYLKFDIQSTTIDVNVELWKVKQDVPVEVKYSGTVKAGYYVFQVSSTPNTISIAGTQEALKQFEEDGDKLVIPASLVNISGKSSDYEVKVNLEDLLPEDIELATDISETALVTVKILPLNSKEYEIPVNSITVNNKPSDTDLVFDREKITVRILGTEEALENLKEAQIALSIDLKSYSVGEYEVPVQITLPDGYTSLDTVKVKLKLVKAAEITTG</sequence>
<dbReference type="Pfam" id="PF07949">
    <property type="entry name" value="YbbR"/>
    <property type="match status" value="3"/>
</dbReference>
<organism evidence="1 2">
    <name type="scientific">Blautia stercoris</name>
    <dbReference type="NCBI Taxonomy" id="871664"/>
    <lineage>
        <taxon>Bacteria</taxon>
        <taxon>Bacillati</taxon>
        <taxon>Bacillota</taxon>
        <taxon>Clostridia</taxon>
        <taxon>Lachnospirales</taxon>
        <taxon>Lachnospiraceae</taxon>
        <taxon>Blautia</taxon>
    </lineage>
</organism>
<dbReference type="Proteomes" id="UP000661649">
    <property type="component" value="Unassembled WGS sequence"/>
</dbReference>
<dbReference type="PANTHER" id="PTHR37804">
    <property type="entry name" value="CDAA REGULATORY PROTEIN CDAR"/>
    <property type="match status" value="1"/>
</dbReference>
<dbReference type="InterPro" id="IPR012505">
    <property type="entry name" value="YbbR"/>
</dbReference>
<comment type="caution">
    <text evidence="1">The sequence shown here is derived from an EMBL/GenBank/DDBJ whole genome shotgun (WGS) entry which is preliminary data.</text>
</comment>
<protein>
    <recommendedName>
        <fullName evidence="3">YbbR-like protein</fullName>
    </recommendedName>
</protein>
<dbReference type="EMBL" id="JACRTP010000001">
    <property type="protein sequence ID" value="MBC8627681.1"/>
    <property type="molecule type" value="Genomic_DNA"/>
</dbReference>
<name>A0ABR7P8H7_9FIRM</name>
<keyword evidence="2" id="KW-1185">Reference proteome</keyword>
<reference evidence="1 2" key="1">
    <citation type="submission" date="2020-08" db="EMBL/GenBank/DDBJ databases">
        <title>Genome public.</title>
        <authorList>
            <person name="Liu C."/>
            <person name="Sun Q."/>
        </authorList>
    </citation>
    <scope>NUCLEOTIDE SEQUENCE [LARGE SCALE GENOMIC DNA]</scope>
    <source>
        <strain evidence="1 2">3_YM_SP_D4_24.mj</strain>
    </source>
</reference>
<dbReference type="PANTHER" id="PTHR37804:SF1">
    <property type="entry name" value="CDAA REGULATORY PROTEIN CDAR"/>
    <property type="match status" value="1"/>
</dbReference>
<evidence type="ECO:0008006" key="3">
    <source>
        <dbReference type="Google" id="ProtNLM"/>
    </source>
</evidence>
<gene>
    <name evidence="1" type="ORF">H8712_03425</name>
</gene>
<accession>A0ABR7P8H7</accession>
<dbReference type="InterPro" id="IPR053154">
    <property type="entry name" value="c-di-AMP_regulator"/>
</dbReference>
<evidence type="ECO:0000313" key="2">
    <source>
        <dbReference type="Proteomes" id="UP000661649"/>
    </source>
</evidence>